<dbReference type="OrthoDB" id="2104739at2759"/>
<keyword evidence="3" id="KW-1185">Reference proteome</keyword>
<feature type="domain" description="HNH nuclease" evidence="1">
    <location>
        <begin position="136"/>
        <end position="229"/>
    </location>
</feature>
<dbReference type="RefSeq" id="XP_056485300.1">
    <property type="nucleotide sequence ID" value="XM_056634680.1"/>
</dbReference>
<sequence>MSSPPRNESSAMLSPERIIEQRLGRYKSTDSDDTTQVLRQFFSVLPPDGRANLADDARECVTDERLRKLVKRIYNGLLLPIKASGGKTPTDETPFYLRKDFEDSFENTTALDLDSITKSPQKRLRDHCLQRYGFRCVATKYCSAYHPRPKDAKKADLEVAHIILFNIASFDPKTPTESDRHANIWVNISRYFPTLEDMSFTLEQLNTERNAMMLERSLHWEFGAFRLCFIATGVDNQYHVKTFEDTLTVPCLILPADRLATFQPHKGGWDLPDPELLRIHASLTEFFNMSGHGKRIDRLLTEFEELGGLASDGSTNVEDLLASRLLSLAVDVRE</sequence>
<dbReference type="AlphaFoldDB" id="A0A9X0B480"/>
<dbReference type="InterPro" id="IPR003615">
    <property type="entry name" value="HNH_nuc"/>
</dbReference>
<dbReference type="Pfam" id="PF13391">
    <property type="entry name" value="HNH_2"/>
    <property type="match status" value="1"/>
</dbReference>
<reference evidence="2" key="2">
    <citation type="journal article" date="2023" name="IMA Fungus">
        <title>Comparative genomic study of the Penicillium genus elucidates a diverse pangenome and 15 lateral gene transfer events.</title>
        <authorList>
            <person name="Petersen C."/>
            <person name="Sorensen T."/>
            <person name="Nielsen M.R."/>
            <person name="Sondergaard T.E."/>
            <person name="Sorensen J.L."/>
            <person name="Fitzpatrick D.A."/>
            <person name="Frisvad J.C."/>
            <person name="Nielsen K.L."/>
        </authorList>
    </citation>
    <scope>NUCLEOTIDE SEQUENCE</scope>
    <source>
        <strain evidence="2">IBT 29677</strain>
    </source>
</reference>
<evidence type="ECO:0000259" key="1">
    <source>
        <dbReference type="Pfam" id="PF13391"/>
    </source>
</evidence>
<evidence type="ECO:0000313" key="2">
    <source>
        <dbReference type="EMBL" id="KAJ5387502.1"/>
    </source>
</evidence>
<dbReference type="Proteomes" id="UP001147747">
    <property type="component" value="Unassembled WGS sequence"/>
</dbReference>
<evidence type="ECO:0000313" key="3">
    <source>
        <dbReference type="Proteomes" id="UP001147747"/>
    </source>
</evidence>
<accession>A0A9X0B480</accession>
<comment type="caution">
    <text evidence="2">The sequence shown here is derived from an EMBL/GenBank/DDBJ whole genome shotgun (WGS) entry which is preliminary data.</text>
</comment>
<organism evidence="2 3">
    <name type="scientific">Penicillium cosmopolitanum</name>
    <dbReference type="NCBI Taxonomy" id="1131564"/>
    <lineage>
        <taxon>Eukaryota</taxon>
        <taxon>Fungi</taxon>
        <taxon>Dikarya</taxon>
        <taxon>Ascomycota</taxon>
        <taxon>Pezizomycotina</taxon>
        <taxon>Eurotiomycetes</taxon>
        <taxon>Eurotiomycetidae</taxon>
        <taxon>Eurotiales</taxon>
        <taxon>Aspergillaceae</taxon>
        <taxon>Penicillium</taxon>
    </lineage>
</organism>
<protein>
    <recommendedName>
        <fullName evidence="1">HNH nuclease domain-containing protein</fullName>
    </recommendedName>
</protein>
<dbReference type="EMBL" id="JAPZBU010000009">
    <property type="protein sequence ID" value="KAJ5387502.1"/>
    <property type="molecule type" value="Genomic_DNA"/>
</dbReference>
<reference evidence="2" key="1">
    <citation type="submission" date="2022-12" db="EMBL/GenBank/DDBJ databases">
        <authorList>
            <person name="Petersen C."/>
        </authorList>
    </citation>
    <scope>NUCLEOTIDE SEQUENCE</scope>
    <source>
        <strain evidence="2">IBT 29677</strain>
    </source>
</reference>
<dbReference type="GeneID" id="81373660"/>
<proteinExistence type="predicted"/>
<name>A0A9X0B480_9EURO</name>
<gene>
    <name evidence="2" type="ORF">N7509_010043</name>
</gene>